<evidence type="ECO:0000256" key="2">
    <source>
        <dbReference type="SAM" id="MobiDB-lite"/>
    </source>
</evidence>
<feature type="compositionally biased region" description="Basic and acidic residues" evidence="2">
    <location>
        <begin position="429"/>
        <end position="443"/>
    </location>
</feature>
<proteinExistence type="predicted"/>
<dbReference type="SMART" id="SM00360">
    <property type="entry name" value="RRM"/>
    <property type="match status" value="1"/>
</dbReference>
<accession>A0A9W9HT65</accession>
<feature type="compositionally biased region" description="Basic and acidic residues" evidence="2">
    <location>
        <begin position="13"/>
        <end position="22"/>
    </location>
</feature>
<feature type="domain" description="RRM" evidence="3">
    <location>
        <begin position="37"/>
        <end position="116"/>
    </location>
</feature>
<dbReference type="EMBL" id="JAPQKN010000007">
    <property type="protein sequence ID" value="KAJ5152954.1"/>
    <property type="molecule type" value="Genomic_DNA"/>
</dbReference>
<dbReference type="PROSITE" id="PS50102">
    <property type="entry name" value="RRM"/>
    <property type="match status" value="1"/>
</dbReference>
<feature type="compositionally biased region" description="Polar residues" evidence="2">
    <location>
        <begin position="215"/>
        <end position="229"/>
    </location>
</feature>
<dbReference type="InterPro" id="IPR003954">
    <property type="entry name" value="RRM_euk-type"/>
</dbReference>
<dbReference type="GO" id="GO:0003723">
    <property type="term" value="F:RNA binding"/>
    <property type="evidence" value="ECO:0007669"/>
    <property type="project" value="UniProtKB-UniRule"/>
</dbReference>
<feature type="compositionally biased region" description="Polar residues" evidence="2">
    <location>
        <begin position="664"/>
        <end position="673"/>
    </location>
</feature>
<dbReference type="Pfam" id="PF00076">
    <property type="entry name" value="RRM_1"/>
    <property type="match status" value="1"/>
</dbReference>
<feature type="compositionally biased region" description="Low complexity" evidence="2">
    <location>
        <begin position="559"/>
        <end position="576"/>
    </location>
</feature>
<evidence type="ECO:0000259" key="3">
    <source>
        <dbReference type="PROSITE" id="PS50102"/>
    </source>
</evidence>
<keyword evidence="5" id="KW-1185">Reference proteome</keyword>
<feature type="compositionally biased region" description="Low complexity" evidence="2">
    <location>
        <begin position="499"/>
        <end position="528"/>
    </location>
</feature>
<name>A0A9W9HT65_9EURO</name>
<dbReference type="OrthoDB" id="410044at2759"/>
<evidence type="ECO:0000313" key="4">
    <source>
        <dbReference type="EMBL" id="KAJ5152954.1"/>
    </source>
</evidence>
<gene>
    <name evidence="4" type="ORF">N7482_009432</name>
</gene>
<feature type="compositionally biased region" description="Basic and acidic residues" evidence="2">
    <location>
        <begin position="537"/>
        <end position="554"/>
    </location>
</feature>
<feature type="region of interest" description="Disordered" evidence="2">
    <location>
        <begin position="199"/>
        <end position="290"/>
    </location>
</feature>
<reference evidence="4" key="2">
    <citation type="journal article" date="2023" name="IMA Fungus">
        <title>Comparative genomic study of the Penicillium genus elucidates a diverse pangenome and 15 lateral gene transfer events.</title>
        <authorList>
            <person name="Petersen C."/>
            <person name="Sorensen T."/>
            <person name="Nielsen M.R."/>
            <person name="Sondergaard T.E."/>
            <person name="Sorensen J.L."/>
            <person name="Fitzpatrick D.A."/>
            <person name="Frisvad J.C."/>
            <person name="Nielsen K.L."/>
        </authorList>
    </citation>
    <scope>NUCLEOTIDE SEQUENCE</scope>
    <source>
        <strain evidence="4">IBT 26290</strain>
    </source>
</reference>
<feature type="region of interest" description="Disordered" evidence="2">
    <location>
        <begin position="426"/>
        <end position="462"/>
    </location>
</feature>
<feature type="compositionally biased region" description="Basic and acidic residues" evidence="2">
    <location>
        <begin position="617"/>
        <end position="649"/>
    </location>
</feature>
<sequence length="673" mass="72617">MSVQLVVPNAEPKYPRGDRLHEEPSAKNAQGLFSPDACIFVGNLSTKVPTEKLAEDLKSVFTQFGSCHVKIKQDKKKGLPGAFVQFERVEDASAALASEKCTVLHDRLLRTERAKGRRTACLGIRTGQSITAHDVLTALGGRGSLEVYSIEPQQMGIQTGPDVAKVTFAFVDDCRDAIKYFQKNDKYYLQLLDMDGSPLLQESGGGPPRPKPHNATFSTGSGNSQQRSSNRPHRNGPPNHRGGYRSFPKYHHQPIHHENVPPRGGRMPSSHVMFNGIPYSNETQQPSYPHPPPPPVLNGYGGPPLMFNGPPPYIGPHPSPDGFASPMTNGPFIVCSQPAWTAPDPAFYPGPFVASNGYLSPQASINNHSGYFGHVSHPGYSDPYPAPLGYMVPSSPNVNSQYNTSNLAKGEPAGGQDASKYKAFGKASGLERRNEPAKTKNPEQDMVGGVPLHPKTPEKAPRLIRVCDSDDEEDAPRDSLDKTPKLTTVLVSVQEVAENESATTETASQSRSRSRSVSGSRTRSGSGTDLVSPSGSEKSEENKTSDIGKPKESPDPPCSSHNASSTTSSRTCTSPTRKNVHTKSQTSTGLSIEEYVRREASGTGLSEESLQDVIRGLQDERKAKQDQGKEEKEEKQEKKNLLGEPDDHQSGSGSNSGGSRNGSATRSCSVKSI</sequence>
<dbReference type="Gene3D" id="3.30.70.330">
    <property type="match status" value="1"/>
</dbReference>
<dbReference type="RefSeq" id="XP_056539262.1">
    <property type="nucleotide sequence ID" value="XM_056691556.1"/>
</dbReference>
<dbReference type="SMART" id="SM00361">
    <property type="entry name" value="RRM_1"/>
    <property type="match status" value="1"/>
</dbReference>
<evidence type="ECO:0000313" key="5">
    <source>
        <dbReference type="Proteomes" id="UP001149163"/>
    </source>
</evidence>
<dbReference type="GeneID" id="81430732"/>
<dbReference type="SUPFAM" id="SSF54928">
    <property type="entry name" value="RNA-binding domain, RBD"/>
    <property type="match status" value="1"/>
</dbReference>
<keyword evidence="1" id="KW-0694">RNA-binding</keyword>
<dbReference type="InterPro" id="IPR000504">
    <property type="entry name" value="RRM_dom"/>
</dbReference>
<feature type="region of interest" description="Disordered" evidence="2">
    <location>
        <begin position="1"/>
        <end position="22"/>
    </location>
</feature>
<reference evidence="4" key="1">
    <citation type="submission" date="2022-11" db="EMBL/GenBank/DDBJ databases">
        <authorList>
            <person name="Petersen C."/>
        </authorList>
    </citation>
    <scope>NUCLEOTIDE SEQUENCE</scope>
    <source>
        <strain evidence="4">IBT 26290</strain>
    </source>
</reference>
<organism evidence="4 5">
    <name type="scientific">Penicillium canariense</name>
    <dbReference type="NCBI Taxonomy" id="189055"/>
    <lineage>
        <taxon>Eukaryota</taxon>
        <taxon>Fungi</taxon>
        <taxon>Dikarya</taxon>
        <taxon>Ascomycota</taxon>
        <taxon>Pezizomycotina</taxon>
        <taxon>Eurotiomycetes</taxon>
        <taxon>Eurotiomycetidae</taxon>
        <taxon>Eurotiales</taxon>
        <taxon>Aspergillaceae</taxon>
        <taxon>Penicillium</taxon>
    </lineage>
</organism>
<dbReference type="Proteomes" id="UP001149163">
    <property type="component" value="Unassembled WGS sequence"/>
</dbReference>
<dbReference type="InterPro" id="IPR012677">
    <property type="entry name" value="Nucleotide-bd_a/b_plait_sf"/>
</dbReference>
<dbReference type="AlphaFoldDB" id="A0A9W9HT65"/>
<feature type="region of interest" description="Disordered" evidence="2">
    <location>
        <begin position="495"/>
        <end position="673"/>
    </location>
</feature>
<protein>
    <recommendedName>
        <fullName evidence="3">RRM domain-containing protein</fullName>
    </recommendedName>
</protein>
<evidence type="ECO:0000256" key="1">
    <source>
        <dbReference type="PROSITE-ProRule" id="PRU00176"/>
    </source>
</evidence>
<comment type="caution">
    <text evidence="4">The sequence shown here is derived from an EMBL/GenBank/DDBJ whole genome shotgun (WGS) entry which is preliminary data.</text>
</comment>
<dbReference type="InterPro" id="IPR035979">
    <property type="entry name" value="RBD_domain_sf"/>
</dbReference>